<organism evidence="1 2">
    <name type="scientific">Caballeronia udeis</name>
    <dbReference type="NCBI Taxonomy" id="1232866"/>
    <lineage>
        <taxon>Bacteria</taxon>
        <taxon>Pseudomonadati</taxon>
        <taxon>Pseudomonadota</taxon>
        <taxon>Betaproteobacteria</taxon>
        <taxon>Burkholderiales</taxon>
        <taxon>Burkholderiaceae</taxon>
        <taxon>Caballeronia</taxon>
    </lineage>
</organism>
<name>A0A158H6M8_9BURK</name>
<proteinExistence type="predicted"/>
<accession>A0A158H6M8</accession>
<dbReference type="Proteomes" id="UP000054683">
    <property type="component" value="Unassembled WGS sequence"/>
</dbReference>
<reference evidence="1 2" key="1">
    <citation type="submission" date="2016-01" db="EMBL/GenBank/DDBJ databases">
        <authorList>
            <person name="Oliw E.H."/>
        </authorList>
    </citation>
    <scope>NUCLEOTIDE SEQUENCE [LARGE SCALE GENOMIC DNA]</scope>
    <source>
        <strain evidence="1">LMG 27134</strain>
    </source>
</reference>
<evidence type="ECO:0000313" key="1">
    <source>
        <dbReference type="EMBL" id="SAL40052.1"/>
    </source>
</evidence>
<dbReference type="AlphaFoldDB" id="A0A158H6M8"/>
<dbReference type="RefSeq" id="WP_062087658.1">
    <property type="nucleotide sequence ID" value="NZ_FCOK02000026.1"/>
</dbReference>
<sequence length="86" mass="9639">MLRSRVPSIKGLSIAARKTSAMRDAGPKQHAPFASQPVLVLRKRHSRDLKTTLQKFAKECILKINCIVNIILSNELRAKAPPETMF</sequence>
<dbReference type="EMBL" id="FCOK02000026">
    <property type="protein sequence ID" value="SAL40052.1"/>
    <property type="molecule type" value="Genomic_DNA"/>
</dbReference>
<gene>
    <name evidence="1" type="ORF">AWB69_04015</name>
</gene>
<evidence type="ECO:0000313" key="2">
    <source>
        <dbReference type="Proteomes" id="UP000054683"/>
    </source>
</evidence>
<protein>
    <submittedName>
        <fullName evidence="1">Uncharacterized protein</fullName>
    </submittedName>
</protein>